<proteinExistence type="predicted"/>
<evidence type="ECO:0000313" key="1">
    <source>
        <dbReference type="EMBL" id="KAH9420705.1"/>
    </source>
</evidence>
<evidence type="ECO:0000313" key="2">
    <source>
        <dbReference type="Proteomes" id="UP000887458"/>
    </source>
</evidence>
<gene>
    <name evidence="1" type="ORF">DERP_001136</name>
</gene>
<keyword evidence="2" id="KW-1185">Reference proteome</keyword>
<comment type="caution">
    <text evidence="1">The sequence shown here is derived from an EMBL/GenBank/DDBJ whole genome shotgun (WGS) entry which is preliminary data.</text>
</comment>
<protein>
    <submittedName>
        <fullName evidence="1">Uncharacterized protein</fullName>
    </submittedName>
</protein>
<accession>A0ABQ8JE44</accession>
<organism evidence="1 2">
    <name type="scientific">Dermatophagoides pteronyssinus</name>
    <name type="common">European house dust mite</name>
    <dbReference type="NCBI Taxonomy" id="6956"/>
    <lineage>
        <taxon>Eukaryota</taxon>
        <taxon>Metazoa</taxon>
        <taxon>Ecdysozoa</taxon>
        <taxon>Arthropoda</taxon>
        <taxon>Chelicerata</taxon>
        <taxon>Arachnida</taxon>
        <taxon>Acari</taxon>
        <taxon>Acariformes</taxon>
        <taxon>Sarcoptiformes</taxon>
        <taxon>Astigmata</taxon>
        <taxon>Psoroptidia</taxon>
        <taxon>Analgoidea</taxon>
        <taxon>Pyroglyphidae</taxon>
        <taxon>Dermatophagoidinae</taxon>
        <taxon>Dermatophagoides</taxon>
    </lineage>
</organism>
<reference evidence="1 2" key="2">
    <citation type="journal article" date="2022" name="Mol. Biol. Evol.">
        <title>Comparative Genomics Reveals Insights into the Divergent Evolution of Astigmatic Mites and Household Pest Adaptations.</title>
        <authorList>
            <person name="Xiong Q."/>
            <person name="Wan A.T."/>
            <person name="Liu X."/>
            <person name="Fung C.S."/>
            <person name="Xiao X."/>
            <person name="Malainual N."/>
            <person name="Hou J."/>
            <person name="Wang L."/>
            <person name="Wang M."/>
            <person name="Yang K.Y."/>
            <person name="Cui Y."/>
            <person name="Leung E.L."/>
            <person name="Nong W."/>
            <person name="Shin S.K."/>
            <person name="Au S.W."/>
            <person name="Jeong K.Y."/>
            <person name="Chew F.T."/>
            <person name="Hui J.H."/>
            <person name="Leung T.F."/>
            <person name="Tungtrongchitr A."/>
            <person name="Zhong N."/>
            <person name="Liu Z."/>
            <person name="Tsui S.K."/>
        </authorList>
    </citation>
    <scope>NUCLEOTIDE SEQUENCE [LARGE SCALE GENOMIC DNA]</scope>
    <source>
        <strain evidence="1">Derp</strain>
    </source>
</reference>
<dbReference type="EMBL" id="NJHN03000047">
    <property type="protein sequence ID" value="KAH9420705.1"/>
    <property type="molecule type" value="Genomic_DNA"/>
</dbReference>
<name>A0ABQ8JE44_DERPT</name>
<sequence>MERENTNFINGESLRQSSGFSGLIPQGCNIFSIILNLTRPIDSFSAIAKNVNISGRPKYDA</sequence>
<reference evidence="1 2" key="1">
    <citation type="journal article" date="2018" name="J. Allergy Clin. Immunol.">
        <title>High-quality assembly of Dermatophagoides pteronyssinus genome and transcriptome reveals a wide range of novel allergens.</title>
        <authorList>
            <person name="Liu X.Y."/>
            <person name="Yang K.Y."/>
            <person name="Wang M.Q."/>
            <person name="Kwok J.S."/>
            <person name="Zeng X."/>
            <person name="Yang Z."/>
            <person name="Xiao X.J."/>
            <person name="Lau C.P."/>
            <person name="Li Y."/>
            <person name="Huang Z.M."/>
            <person name="Ba J.G."/>
            <person name="Yim A.K."/>
            <person name="Ouyang C.Y."/>
            <person name="Ngai S.M."/>
            <person name="Chan T.F."/>
            <person name="Leung E.L."/>
            <person name="Liu L."/>
            <person name="Liu Z.G."/>
            <person name="Tsui S.K."/>
        </authorList>
    </citation>
    <scope>NUCLEOTIDE SEQUENCE [LARGE SCALE GENOMIC DNA]</scope>
    <source>
        <strain evidence="1">Derp</strain>
    </source>
</reference>
<dbReference type="Proteomes" id="UP000887458">
    <property type="component" value="Unassembled WGS sequence"/>
</dbReference>